<evidence type="ECO:0000313" key="2">
    <source>
        <dbReference type="Proteomes" id="UP000464330"/>
    </source>
</evidence>
<dbReference type="Proteomes" id="UP000464330">
    <property type="component" value="Chromosome"/>
</dbReference>
<dbReference type="AlphaFoldDB" id="A0A6C0QUH6"/>
<sequence>MNRLIPTHSNERMYHMNLHKVKEVYRTTDFVEVNALLADGWKIAHEMLTPYDELEFVLYRME</sequence>
<accession>A0A6C0QUH6</accession>
<proteinExistence type="predicted"/>
<evidence type="ECO:0000313" key="1">
    <source>
        <dbReference type="EMBL" id="QHZ52201.1"/>
    </source>
</evidence>
<organism evidence="1 2">
    <name type="scientific">Paenibacillus larvae subsp. larvae</name>
    <dbReference type="NCBI Taxonomy" id="147375"/>
    <lineage>
        <taxon>Bacteria</taxon>
        <taxon>Bacillati</taxon>
        <taxon>Bacillota</taxon>
        <taxon>Bacilli</taxon>
        <taxon>Bacillales</taxon>
        <taxon>Paenibacillaceae</taxon>
        <taxon>Paenibacillus</taxon>
    </lineage>
</organism>
<protein>
    <submittedName>
        <fullName evidence="1">Uncharacterized protein</fullName>
    </submittedName>
</protein>
<reference evidence="1 2" key="1">
    <citation type="journal article" date="2020" name="Int. J. Med. Microbiol.">
        <title>Discovery of Paenibacillus larvae ERIC V: Phenotypic and genomic comparison to genotypes ERIC I-IV reveal different inventories of virulence factors which correlate with epidemiological prevalences of American Foulbrood.</title>
        <authorList>
            <person name="Beims H."/>
            <person name="Bunk B."/>
            <person name="Erler S."/>
            <person name="Mohr K.I."/>
            <person name="Sproer C."/>
            <person name="Pradella S."/>
            <person name="Gunther G."/>
            <person name="Rohde M."/>
            <person name="von der Ohe W."/>
            <person name="Steinert M."/>
        </authorList>
    </citation>
    <scope>NUCLEOTIDE SEQUENCE [LARGE SCALE GENOMIC DNA]</scope>
    <source>
        <strain evidence="1">Eric_V</strain>
    </source>
</reference>
<dbReference type="EMBL" id="CP019717">
    <property type="protein sequence ID" value="QHZ52201.1"/>
    <property type="molecule type" value="Genomic_DNA"/>
</dbReference>
<gene>
    <name evidence="1" type="ORF">ERICV_03087</name>
</gene>
<name>A0A6C0QUH6_9BACL</name>